<feature type="coiled-coil region" evidence="1">
    <location>
        <begin position="2"/>
        <end position="29"/>
    </location>
</feature>
<keyword evidence="3" id="KW-1185">Reference proteome</keyword>
<keyword evidence="1" id="KW-0175">Coiled coil</keyword>
<sequence length="158" mass="18475">MFERTDKAVSEYKKELAKMQAELREKFIEDLKLDAAELKAAFPNLDKIFIIGSTPEWNDGEECVHESEVLIENRNGDGWYDMRTYVDRMYWDAEVVPDEFLHINMNLSPEDLSKIRLILLNAGLEDDLEAVFETNYHIIIDMTGEDVEVIVEDYDRGY</sequence>
<dbReference type="GeneID" id="13993897"/>
<evidence type="ECO:0000313" key="3">
    <source>
        <dbReference type="Proteomes" id="UP000000457"/>
    </source>
</evidence>
<gene>
    <name evidence="2" type="ORF">GAP32_157</name>
</gene>
<dbReference type="EMBL" id="JN882285">
    <property type="protein sequence ID" value="AFC21607.1"/>
    <property type="molecule type" value="Genomic_DNA"/>
</dbReference>
<name>K4F7C2_9CAUD</name>
<reference evidence="2 3" key="1">
    <citation type="journal article" date="2014" name="Virology">
        <title>Supersize me: Cronobacter sakazakii phage GAP32.</title>
        <authorList>
            <person name="Abbasifar R."/>
            <person name="Griffiths M.W."/>
            <person name="Sabour P.M."/>
            <person name="Ackermann H.-W."/>
            <person name="Vandersteegen K."/>
            <person name="Lavigne R."/>
            <person name="Noben J.-P."/>
            <person name="Villa A.A."/>
            <person name="Abbasifar A."/>
            <person name="Nash J.H.E."/>
            <person name="Kropinski A.M."/>
        </authorList>
    </citation>
    <scope>NUCLEOTIDE SEQUENCE [LARGE SCALE GENOMIC DNA]</scope>
    <source>
        <strain evidence="2">GAP-32</strain>
    </source>
</reference>
<dbReference type="RefSeq" id="YP_006987262.1">
    <property type="nucleotide sequence ID" value="NC_019401.1"/>
</dbReference>
<proteinExistence type="predicted"/>
<evidence type="ECO:0000313" key="2">
    <source>
        <dbReference type="EMBL" id="AFC21607.1"/>
    </source>
</evidence>
<dbReference type="KEGG" id="vg:13993897"/>
<protein>
    <submittedName>
        <fullName evidence="2">Uncharacterized protein</fullName>
    </submittedName>
</protein>
<dbReference type="OrthoDB" id="22615at10239"/>
<accession>K4F7C2</accession>
<organism evidence="2 3">
    <name type="scientific">Cronobacter phage vB_CsaM_GAP32</name>
    <dbReference type="NCBI Taxonomy" id="1141136"/>
    <lineage>
        <taxon>Viruses</taxon>
        <taxon>Duplodnaviria</taxon>
        <taxon>Heunggongvirae</taxon>
        <taxon>Uroviricota</taxon>
        <taxon>Caudoviricetes</taxon>
        <taxon>Mimasvirus</taxon>
        <taxon>Mimasvirus GAP32</taxon>
    </lineage>
</organism>
<evidence type="ECO:0000256" key="1">
    <source>
        <dbReference type="SAM" id="Coils"/>
    </source>
</evidence>
<dbReference type="Proteomes" id="UP000000457">
    <property type="component" value="Segment"/>
</dbReference>